<dbReference type="VEuPathDB" id="FungiDB:CAGL0F02519g"/>
<keyword evidence="3" id="KW-0862">Zinc</keyword>
<keyword evidence="2" id="KW-0479">Metal-binding</keyword>
<dbReference type="Proteomes" id="UP000054886">
    <property type="component" value="Unassembled WGS sequence"/>
</dbReference>
<evidence type="ECO:0000256" key="6">
    <source>
        <dbReference type="ARBA" id="ARBA00023163"/>
    </source>
</evidence>
<evidence type="ECO:0000256" key="5">
    <source>
        <dbReference type="ARBA" id="ARBA00023125"/>
    </source>
</evidence>
<keyword evidence="7" id="KW-0539">Nucleus</keyword>
<evidence type="ECO:0000256" key="8">
    <source>
        <dbReference type="SAM" id="MobiDB-lite"/>
    </source>
</evidence>
<evidence type="ECO:0000256" key="1">
    <source>
        <dbReference type="ARBA" id="ARBA00004123"/>
    </source>
</evidence>
<dbReference type="PROSITE" id="PS00463">
    <property type="entry name" value="ZN2_CY6_FUNGAL_1"/>
    <property type="match status" value="1"/>
</dbReference>
<evidence type="ECO:0000256" key="7">
    <source>
        <dbReference type="ARBA" id="ARBA00023242"/>
    </source>
</evidence>
<dbReference type="InterPro" id="IPR007219">
    <property type="entry name" value="XnlR_reg_dom"/>
</dbReference>
<dbReference type="GO" id="GO:0006351">
    <property type="term" value="P:DNA-templated transcription"/>
    <property type="evidence" value="ECO:0007669"/>
    <property type="project" value="InterPro"/>
</dbReference>
<proteinExistence type="predicted"/>
<feature type="compositionally biased region" description="Polar residues" evidence="8">
    <location>
        <begin position="114"/>
        <end position="133"/>
    </location>
</feature>
<dbReference type="InterPro" id="IPR036864">
    <property type="entry name" value="Zn2-C6_fun-type_DNA-bd_sf"/>
</dbReference>
<organism evidence="10 11">
    <name type="scientific">Candida glabrata</name>
    <name type="common">Yeast</name>
    <name type="synonym">Torulopsis glabrata</name>
    <dbReference type="NCBI Taxonomy" id="5478"/>
    <lineage>
        <taxon>Eukaryota</taxon>
        <taxon>Fungi</taxon>
        <taxon>Dikarya</taxon>
        <taxon>Ascomycota</taxon>
        <taxon>Saccharomycotina</taxon>
        <taxon>Saccharomycetes</taxon>
        <taxon>Saccharomycetales</taxon>
        <taxon>Saccharomycetaceae</taxon>
        <taxon>Nakaseomyces</taxon>
    </lineage>
</organism>
<dbReference type="PROSITE" id="PS50048">
    <property type="entry name" value="ZN2_CY6_FUNGAL_2"/>
    <property type="match status" value="1"/>
</dbReference>
<reference evidence="10 11" key="1">
    <citation type="submission" date="2015-10" db="EMBL/GenBank/DDBJ databases">
        <title>Draft genomes sequences of Candida glabrata isolates 1A, 1B, 2A, 2B, 3A and 3B.</title>
        <authorList>
            <person name="Haavelsrud O.E."/>
            <person name="Gaustad P."/>
        </authorList>
    </citation>
    <scope>NUCLEOTIDE SEQUENCE [LARGE SCALE GENOMIC DNA]</scope>
    <source>
        <strain evidence="10">910700640</strain>
    </source>
</reference>
<dbReference type="GO" id="GO:0000981">
    <property type="term" value="F:DNA-binding transcription factor activity, RNA polymerase II-specific"/>
    <property type="evidence" value="ECO:0007669"/>
    <property type="project" value="InterPro"/>
</dbReference>
<dbReference type="VEuPathDB" id="FungiDB:GWK60_F02255"/>
<dbReference type="VEuPathDB" id="FungiDB:B1J91_F02519g"/>
<dbReference type="SUPFAM" id="SSF57701">
    <property type="entry name" value="Zn2/Cys6 DNA-binding domain"/>
    <property type="match status" value="1"/>
</dbReference>
<dbReference type="CDD" id="cd00067">
    <property type="entry name" value="GAL4"/>
    <property type="match status" value="1"/>
</dbReference>
<feature type="compositionally biased region" description="Polar residues" evidence="8">
    <location>
        <begin position="141"/>
        <end position="152"/>
    </location>
</feature>
<dbReference type="GO" id="GO:0043565">
    <property type="term" value="F:sequence-specific DNA binding"/>
    <property type="evidence" value="ECO:0007669"/>
    <property type="project" value="TreeGrafter"/>
</dbReference>
<dbReference type="PANTHER" id="PTHR47540">
    <property type="entry name" value="THIAMINE REPRESSIBLE GENES REGULATORY PROTEIN THI5"/>
    <property type="match status" value="1"/>
</dbReference>
<dbReference type="EMBL" id="LLZZ01000022">
    <property type="protein sequence ID" value="KTB12425.1"/>
    <property type="molecule type" value="Genomic_DNA"/>
</dbReference>
<comment type="caution">
    <text evidence="10">The sequence shown here is derived from an EMBL/GenBank/DDBJ whole genome shotgun (WGS) entry which is preliminary data.</text>
</comment>
<keyword evidence="4" id="KW-0805">Transcription regulation</keyword>
<dbReference type="CDD" id="cd12148">
    <property type="entry name" value="fungal_TF_MHR"/>
    <property type="match status" value="1"/>
</dbReference>
<protein>
    <submittedName>
        <fullName evidence="10">Putative transcriptional regulatory protein</fullName>
    </submittedName>
</protein>
<dbReference type="GO" id="GO:0008270">
    <property type="term" value="F:zinc ion binding"/>
    <property type="evidence" value="ECO:0007669"/>
    <property type="project" value="InterPro"/>
</dbReference>
<evidence type="ECO:0000256" key="4">
    <source>
        <dbReference type="ARBA" id="ARBA00023015"/>
    </source>
</evidence>
<sequence>MEKKNNLSMKPKLFVLSPDMTTNQLVARTQRLSRACDLCKKRKTKCQGGNPCQSCRKANIQCIYREIASHDKSHDLILGSPNKIKKRSGPLLAVKVKKSLKVNNGDTIHSANYQQDVPKLSQSKPKHNLNGNESAEIESFSPESVSTSPERYYSQSKSQIDNSLYQDIVKAIFPPLQLDKILNSPSFDRENFINIISSHISNSSLNINSVINTYIPSRARVPLPPKDVALKLIMKTWDCVCILFRFYHRPTIVKLLESLYEDNDSQNKTYNNEQLKALPLIYSVLAVGALFCKDDVNGKDVSTREFYEDEGQKFFLEAKRLIDIANADDIYSIQTIFMMTLFLQCTAKIKICYSYVGIAMRALVKNGFHRTTSLIGPTPIIDETRKRLFWSVFKVDMYLNCIMGIPFGLSDSDVNQDLPADVEDENIREDGIIYKKCQFGLSSAGANNQHTKLILIMSHICKALRNLHHSNYSLSAVEEKVKYFENELFGWYASLPNVLRADDDQLIKTRCGERCLKAKKLLYLDYLLTKLLLYKPFSHYIIMHPSQYPTVSFHFGNAIKCFETAHAIIKLAEEMIKEGFLNGSYWFSVHTIFYSVSCLEFFSFQYNKGNISGNPLSFSVQETSKIGMEILLHLRQGSDASNTTFNVLKPLFEELNQRTSEASTRTLLQMKSHIATFQDRESDYQDGRNEFNHRTNNLTTTPLYHEWQDSKTNSTEKQDGPANNMTGFYGITSRRTSNNIERGQGSHHLLSLDGTPSSRNVAEQFTVSTDNNYPYEENYYDASTSLLKPEDFFRKFLDDYANESSKSANIDIKSLLSSSNHDENVNSMTAQF</sequence>
<accession>A0A0W0D5C6</accession>
<gene>
    <name evidence="10" type="ORF">AO440_001205</name>
</gene>
<evidence type="ECO:0000313" key="11">
    <source>
        <dbReference type="Proteomes" id="UP000054886"/>
    </source>
</evidence>
<dbReference type="VEuPathDB" id="FungiDB:GVI51_F02255"/>
<evidence type="ECO:0000313" key="10">
    <source>
        <dbReference type="EMBL" id="KTB12425.1"/>
    </source>
</evidence>
<dbReference type="InterPro" id="IPR051711">
    <property type="entry name" value="Stress_Response_Reg"/>
</dbReference>
<dbReference type="InterPro" id="IPR001138">
    <property type="entry name" value="Zn2Cys6_DnaBD"/>
</dbReference>
<evidence type="ECO:0000259" key="9">
    <source>
        <dbReference type="PROSITE" id="PS50048"/>
    </source>
</evidence>
<keyword evidence="5" id="KW-0238">DNA-binding</keyword>
<dbReference type="Pfam" id="PF04082">
    <property type="entry name" value="Fungal_trans"/>
    <property type="match status" value="1"/>
</dbReference>
<dbReference type="PANTHER" id="PTHR47540:SF1">
    <property type="entry name" value="ACTIVATOR OF STRESS GENES 1-RELATED"/>
    <property type="match status" value="1"/>
</dbReference>
<dbReference type="Pfam" id="PF00172">
    <property type="entry name" value="Zn_clus"/>
    <property type="match status" value="1"/>
</dbReference>
<dbReference type="SMART" id="SM00906">
    <property type="entry name" value="Fungal_trans"/>
    <property type="match status" value="1"/>
</dbReference>
<dbReference type="SMART" id="SM00066">
    <property type="entry name" value="GAL4"/>
    <property type="match status" value="1"/>
</dbReference>
<dbReference type="GO" id="GO:0045944">
    <property type="term" value="P:positive regulation of transcription by RNA polymerase II"/>
    <property type="evidence" value="ECO:0007669"/>
    <property type="project" value="TreeGrafter"/>
</dbReference>
<comment type="subcellular location">
    <subcellularLocation>
        <location evidence="1">Nucleus</location>
    </subcellularLocation>
</comment>
<evidence type="ECO:0000256" key="2">
    <source>
        <dbReference type="ARBA" id="ARBA00022723"/>
    </source>
</evidence>
<name>A0A0W0D5C6_CANGB</name>
<feature type="domain" description="Zn(2)-C6 fungal-type" evidence="9">
    <location>
        <begin position="35"/>
        <end position="64"/>
    </location>
</feature>
<dbReference type="AlphaFoldDB" id="A0A0W0D5C6"/>
<dbReference type="Gene3D" id="4.10.240.10">
    <property type="entry name" value="Zn(2)-C6 fungal-type DNA-binding domain"/>
    <property type="match status" value="1"/>
</dbReference>
<feature type="region of interest" description="Disordered" evidence="8">
    <location>
        <begin position="114"/>
        <end position="152"/>
    </location>
</feature>
<evidence type="ECO:0000256" key="3">
    <source>
        <dbReference type="ARBA" id="ARBA00022833"/>
    </source>
</evidence>
<dbReference type="GO" id="GO:0005634">
    <property type="term" value="C:nucleus"/>
    <property type="evidence" value="ECO:0007669"/>
    <property type="project" value="UniProtKB-SubCell"/>
</dbReference>
<keyword evidence="6" id="KW-0804">Transcription</keyword>